<dbReference type="GeneID" id="56067887"/>
<name>A0A7D5R7N4_9ARCH</name>
<proteinExistence type="predicted"/>
<evidence type="ECO:0000313" key="1">
    <source>
        <dbReference type="EMBL" id="QLH06899.1"/>
    </source>
</evidence>
<dbReference type="OrthoDB" id="2774at2157"/>
<reference evidence="1 2" key="1">
    <citation type="submission" date="2018-02" db="EMBL/GenBank/DDBJ databases">
        <title>Complete genome of Nitrosopumilus ureaphilus PS0.</title>
        <authorList>
            <person name="Qin W."/>
            <person name="Zheng Y."/>
            <person name="Stahl D.A."/>
        </authorList>
    </citation>
    <scope>NUCLEOTIDE SEQUENCE [LARGE SCALE GENOMIC DNA]</scope>
    <source>
        <strain evidence="1 2">PS0</strain>
    </source>
</reference>
<accession>A0A7D5R7N4</accession>
<dbReference type="EMBL" id="CP026995">
    <property type="protein sequence ID" value="QLH06899.1"/>
    <property type="molecule type" value="Genomic_DNA"/>
</dbReference>
<sequence length="208" mass="22540">MKQNTKKHSLLLALPVLAALVFGTIGTSNAFADVDIGFVPDNVSLEKSDAFLNVSTESPVDKDIVQFRGGTDGWAIIGGQAYDSKIGMTGKAVHQGNGVWKVKSLADITVENRHATLELKGKAVDGKLRLHGTGTLDGGEPFRIILRGNYAPIYDQPGDFVLDWSMAKIQNMENGLRIPLAQDGVIHVKPLMSVEELDDLESELNIEE</sequence>
<gene>
    <name evidence="1" type="ORF">C5F50_07290</name>
</gene>
<dbReference type="RefSeq" id="WP_179370758.1">
    <property type="nucleotide sequence ID" value="NZ_CP026995.1"/>
</dbReference>
<evidence type="ECO:0000313" key="2">
    <source>
        <dbReference type="Proteomes" id="UP000509478"/>
    </source>
</evidence>
<protein>
    <submittedName>
        <fullName evidence="1">Uncharacterized protein</fullName>
    </submittedName>
</protein>
<dbReference type="Proteomes" id="UP000509478">
    <property type="component" value="Chromosome"/>
</dbReference>
<dbReference type="KEGG" id="nue:C5F50_07290"/>
<organism evidence="1 2">
    <name type="scientific">Nitrosopumilus ureiphilus</name>
    <dbReference type="NCBI Taxonomy" id="1470067"/>
    <lineage>
        <taxon>Archaea</taxon>
        <taxon>Nitrososphaerota</taxon>
        <taxon>Nitrososphaeria</taxon>
        <taxon>Nitrosopumilales</taxon>
        <taxon>Nitrosopumilaceae</taxon>
        <taxon>Nitrosopumilus</taxon>
    </lineage>
</organism>
<dbReference type="AlphaFoldDB" id="A0A7D5R7N4"/>
<keyword evidence="2" id="KW-1185">Reference proteome</keyword>